<evidence type="ECO:0000256" key="1">
    <source>
        <dbReference type="ARBA" id="ARBA00007435"/>
    </source>
</evidence>
<dbReference type="PANTHER" id="PTHR34477:SF5">
    <property type="entry name" value="BSL5627 PROTEIN"/>
    <property type="match status" value="1"/>
</dbReference>
<dbReference type="SUPFAM" id="SSF82771">
    <property type="entry name" value="GIY-YIG endonuclease"/>
    <property type="match status" value="1"/>
</dbReference>
<dbReference type="AlphaFoldDB" id="A0A0W0VY31"/>
<gene>
    <name evidence="3" type="ORF">Lmac_2387</name>
</gene>
<comment type="similarity">
    <text evidence="1">Belongs to the UPF0213 family.</text>
</comment>
<keyword evidence="4" id="KW-1185">Reference proteome</keyword>
<comment type="caution">
    <text evidence="3">The sequence shown here is derived from an EMBL/GenBank/DDBJ whole genome shotgun (WGS) entry which is preliminary data.</text>
</comment>
<evidence type="ECO:0000259" key="2">
    <source>
        <dbReference type="PROSITE" id="PS50164"/>
    </source>
</evidence>
<proteinExistence type="inferred from homology"/>
<dbReference type="PANTHER" id="PTHR34477">
    <property type="entry name" value="UPF0213 PROTEIN YHBQ"/>
    <property type="match status" value="1"/>
</dbReference>
<sequence length="96" mass="11665">MRSAYVYILASRPNGTLYVGSTSDIIKRTWEHKNKVIPGFTAQYNVHMLVYYEAHELYVEAARREKRFKNWPRQWKINLIEKLNPEWRDLYEEICQ</sequence>
<keyword evidence="3" id="KW-0255">Endonuclease</keyword>
<dbReference type="OrthoDB" id="9807770at2"/>
<protein>
    <submittedName>
        <fullName evidence="3">Endonuclease</fullName>
    </submittedName>
</protein>
<dbReference type="GO" id="GO:0004519">
    <property type="term" value="F:endonuclease activity"/>
    <property type="evidence" value="ECO:0007669"/>
    <property type="project" value="UniProtKB-KW"/>
</dbReference>
<dbReference type="CDD" id="cd10448">
    <property type="entry name" value="GIY-YIG_unchar_3"/>
    <property type="match status" value="1"/>
</dbReference>
<dbReference type="Gene3D" id="3.40.1440.10">
    <property type="entry name" value="GIY-YIG endonuclease"/>
    <property type="match status" value="1"/>
</dbReference>
<dbReference type="Pfam" id="PF01541">
    <property type="entry name" value="GIY-YIG"/>
    <property type="match status" value="1"/>
</dbReference>
<reference evidence="3 4" key="1">
    <citation type="submission" date="2015-11" db="EMBL/GenBank/DDBJ databases">
        <title>Genomic analysis of 38 Legionella species identifies large and diverse effector repertoires.</title>
        <authorList>
            <person name="Burstein D."/>
            <person name="Amaro F."/>
            <person name="Zusman T."/>
            <person name="Lifshitz Z."/>
            <person name="Cohen O."/>
            <person name="Gilbert J.A."/>
            <person name="Pupko T."/>
            <person name="Shuman H.A."/>
            <person name="Segal G."/>
        </authorList>
    </citation>
    <scope>NUCLEOTIDE SEQUENCE [LARGE SCALE GENOMIC DNA]</scope>
    <source>
        <strain evidence="3 4">PX-1-G2-E2</strain>
    </source>
</reference>
<dbReference type="InterPro" id="IPR000305">
    <property type="entry name" value="GIY-YIG_endonuc"/>
</dbReference>
<keyword evidence="3" id="KW-0540">Nuclease</keyword>
<dbReference type="EMBL" id="LNYL01000048">
    <property type="protein sequence ID" value="KTD24850.1"/>
    <property type="molecule type" value="Genomic_DNA"/>
</dbReference>
<evidence type="ECO:0000313" key="4">
    <source>
        <dbReference type="Proteomes" id="UP000054908"/>
    </source>
</evidence>
<dbReference type="RefSeq" id="WP_058453094.1">
    <property type="nucleotide sequence ID" value="NZ_CAAAIB010000032.1"/>
</dbReference>
<dbReference type="PATRIC" id="fig|466.6.peg.2537"/>
<dbReference type="Proteomes" id="UP000054908">
    <property type="component" value="Unassembled WGS sequence"/>
</dbReference>
<organism evidence="3 4">
    <name type="scientific">Legionella maceachernii</name>
    <dbReference type="NCBI Taxonomy" id="466"/>
    <lineage>
        <taxon>Bacteria</taxon>
        <taxon>Pseudomonadati</taxon>
        <taxon>Pseudomonadota</taxon>
        <taxon>Gammaproteobacteria</taxon>
        <taxon>Legionellales</taxon>
        <taxon>Legionellaceae</taxon>
        <taxon>Legionella</taxon>
    </lineage>
</organism>
<name>A0A0W0VY31_9GAMM</name>
<accession>A0A0W0VY31</accession>
<evidence type="ECO:0000313" key="3">
    <source>
        <dbReference type="EMBL" id="KTD24850.1"/>
    </source>
</evidence>
<feature type="domain" description="GIY-YIG" evidence="2">
    <location>
        <begin position="2"/>
        <end position="79"/>
    </location>
</feature>
<keyword evidence="3" id="KW-0378">Hydrolase</keyword>
<dbReference type="InterPro" id="IPR050190">
    <property type="entry name" value="UPF0213_domain"/>
</dbReference>
<dbReference type="PROSITE" id="PS50164">
    <property type="entry name" value="GIY_YIG"/>
    <property type="match status" value="1"/>
</dbReference>
<dbReference type="InterPro" id="IPR035901">
    <property type="entry name" value="GIY-YIG_endonuc_sf"/>
</dbReference>